<dbReference type="PANTHER" id="PTHR24421:SF10">
    <property type="entry name" value="NITRATE_NITRITE SENSOR PROTEIN NARQ"/>
    <property type="match status" value="1"/>
</dbReference>
<feature type="domain" description="Histidine kinase" evidence="7">
    <location>
        <begin position="424"/>
        <end position="511"/>
    </location>
</feature>
<dbReference type="PROSITE" id="PS50109">
    <property type="entry name" value="HIS_KIN"/>
    <property type="match status" value="1"/>
</dbReference>
<feature type="transmembrane region" description="Helical" evidence="6">
    <location>
        <begin position="12"/>
        <end position="29"/>
    </location>
</feature>
<evidence type="ECO:0000313" key="8">
    <source>
        <dbReference type="EMBL" id="MDU8688595.1"/>
    </source>
</evidence>
<feature type="transmembrane region" description="Helical" evidence="6">
    <location>
        <begin position="148"/>
        <end position="168"/>
    </location>
</feature>
<dbReference type="InterPro" id="IPR005467">
    <property type="entry name" value="His_kinase_dom"/>
</dbReference>
<feature type="transmembrane region" description="Helical" evidence="6">
    <location>
        <begin position="92"/>
        <end position="112"/>
    </location>
</feature>
<dbReference type="EC" id="2.7.13.3" evidence="2"/>
<feature type="transmembrane region" description="Helical" evidence="6">
    <location>
        <begin position="245"/>
        <end position="263"/>
    </location>
</feature>
<dbReference type="RefSeq" id="WP_249236853.1">
    <property type="nucleotide sequence ID" value="NZ_CP094473.1"/>
</dbReference>
<dbReference type="Gene3D" id="3.30.565.10">
    <property type="entry name" value="Histidine kinase-like ATPase, C-terminal domain"/>
    <property type="match status" value="1"/>
</dbReference>
<comment type="caution">
    <text evidence="8">The sequence shown here is derived from an EMBL/GenBank/DDBJ whole genome shotgun (WGS) entry which is preliminary data.</text>
</comment>
<evidence type="ECO:0000313" key="9">
    <source>
        <dbReference type="Proteomes" id="UP001263246"/>
    </source>
</evidence>
<protein>
    <recommendedName>
        <fullName evidence="2">histidine kinase</fullName>
        <ecNumber evidence="2">2.7.13.3</ecNumber>
    </recommendedName>
</protein>
<dbReference type="SUPFAM" id="SSF55874">
    <property type="entry name" value="ATPase domain of HSP90 chaperone/DNA topoisomerase II/histidine kinase"/>
    <property type="match status" value="1"/>
</dbReference>
<feature type="transmembrane region" description="Helical" evidence="6">
    <location>
        <begin position="214"/>
        <end position="233"/>
    </location>
</feature>
<feature type="transmembrane region" description="Helical" evidence="6">
    <location>
        <begin position="269"/>
        <end position="289"/>
    </location>
</feature>
<dbReference type="Proteomes" id="UP001263246">
    <property type="component" value="Unassembled WGS sequence"/>
</dbReference>
<keyword evidence="6" id="KW-0472">Membrane</keyword>
<feature type="transmembrane region" description="Helical" evidence="6">
    <location>
        <begin position="184"/>
        <end position="202"/>
    </location>
</feature>
<keyword evidence="6" id="KW-0812">Transmembrane</keyword>
<keyword evidence="6" id="KW-1133">Transmembrane helix</keyword>
<reference evidence="8 9" key="1">
    <citation type="submission" date="2023-10" db="EMBL/GenBank/DDBJ databases">
        <title>Host Genetic Regulation of Human Gut Microbial Structural Variation.</title>
        <authorList>
            <person name="Harmsen H.J.M."/>
        </authorList>
    </citation>
    <scope>NUCLEOTIDE SEQUENCE [LARGE SCALE GENOMIC DNA]</scope>
    <source>
        <strain evidence="8 9">HTF-F</strain>
    </source>
</reference>
<evidence type="ECO:0000256" key="6">
    <source>
        <dbReference type="SAM" id="Phobius"/>
    </source>
</evidence>
<dbReference type="InterPro" id="IPR036890">
    <property type="entry name" value="HATPase_C_sf"/>
</dbReference>
<dbReference type="InterPro" id="IPR003594">
    <property type="entry name" value="HATPase_dom"/>
</dbReference>
<dbReference type="Pfam" id="PF02518">
    <property type="entry name" value="HATPase_c"/>
    <property type="match status" value="1"/>
</dbReference>
<feature type="transmembrane region" description="Helical" evidence="6">
    <location>
        <begin position="35"/>
        <end position="52"/>
    </location>
</feature>
<gene>
    <name evidence="8" type="ORF">RX402_07530</name>
</gene>
<keyword evidence="5" id="KW-0902">Two-component regulatory system</keyword>
<evidence type="ECO:0000259" key="7">
    <source>
        <dbReference type="PROSITE" id="PS50109"/>
    </source>
</evidence>
<dbReference type="CDD" id="cd16917">
    <property type="entry name" value="HATPase_UhpB-NarQ-NarX-like"/>
    <property type="match status" value="1"/>
</dbReference>
<dbReference type="PANTHER" id="PTHR24421">
    <property type="entry name" value="NITRATE/NITRITE SENSOR PROTEIN NARX-RELATED"/>
    <property type="match status" value="1"/>
</dbReference>
<evidence type="ECO:0000256" key="5">
    <source>
        <dbReference type="ARBA" id="ARBA00023012"/>
    </source>
</evidence>
<name>A0ABU3TZB8_9FIRM</name>
<sequence>MKRKYMLRQGLMILNQLLLIVFLCVMNTIEATIPVENIVHIGLLTFLFWDGYNISGKNIRGNPVLSQFAILLVLFGWHFGLSLFASYSLADIASVVILPVCLYQLVNFVQAFLFQGVNYKGRKIFLSGIAILCFTATMSFFFDRRWFYILYNIQFLFSFVWCIAISVVHRKRIWFILRSQRKQLLFSVFFVLLPFMCYMTAFSRKESYVKQMGLYLIVVLTFVTIHSIIFGADHKQKTFFSLSRSVIAIFLFVCMTSFLLTIWLFDLPILTVITLIYLLVFWVLLYRLLLFWKAGKLEDNTSDEVSSFYEYTVAQIKHEEALRKEFTNYLHDDILQDLLSMKNLVHKANQIEIQQLLEDTLRKLTSSIRFQMQAYHPKLLKNLTFKENLQSVLDSITNDSDTLVVLDCRDDIFLVEPYTMLICRFARELTVNALKHSHAVRIDVKLQQEQDMITLQVSDNGTGFSKIPDENILHHGLASIQESVAFLNGKMTIRANPGGGTNINLLIPMKGEESYASFVGR</sequence>
<proteinExistence type="predicted"/>
<dbReference type="EMBL" id="JAWHPR010000003">
    <property type="protein sequence ID" value="MDU8688595.1"/>
    <property type="molecule type" value="Genomic_DNA"/>
</dbReference>
<evidence type="ECO:0000256" key="2">
    <source>
        <dbReference type="ARBA" id="ARBA00012438"/>
    </source>
</evidence>
<keyword evidence="4" id="KW-0418">Kinase</keyword>
<dbReference type="InterPro" id="IPR050482">
    <property type="entry name" value="Sensor_HK_TwoCompSys"/>
</dbReference>
<feature type="transmembrane region" description="Helical" evidence="6">
    <location>
        <begin position="124"/>
        <end position="142"/>
    </location>
</feature>
<accession>A0ABU3TZB8</accession>
<organism evidence="8 9">
    <name type="scientific">Faecalibacterium wellingii</name>
    <dbReference type="NCBI Taxonomy" id="2929491"/>
    <lineage>
        <taxon>Bacteria</taxon>
        <taxon>Bacillati</taxon>
        <taxon>Bacillota</taxon>
        <taxon>Clostridia</taxon>
        <taxon>Eubacteriales</taxon>
        <taxon>Oscillospiraceae</taxon>
        <taxon>Faecalibacterium</taxon>
    </lineage>
</organism>
<evidence type="ECO:0000256" key="4">
    <source>
        <dbReference type="ARBA" id="ARBA00022777"/>
    </source>
</evidence>
<evidence type="ECO:0000256" key="3">
    <source>
        <dbReference type="ARBA" id="ARBA00022679"/>
    </source>
</evidence>
<comment type="catalytic activity">
    <reaction evidence="1">
        <text>ATP + protein L-histidine = ADP + protein N-phospho-L-histidine.</text>
        <dbReference type="EC" id="2.7.13.3"/>
    </reaction>
</comment>
<keyword evidence="9" id="KW-1185">Reference proteome</keyword>
<keyword evidence="3" id="KW-0808">Transferase</keyword>
<feature type="transmembrane region" description="Helical" evidence="6">
    <location>
        <begin position="64"/>
        <end position="86"/>
    </location>
</feature>
<evidence type="ECO:0000256" key="1">
    <source>
        <dbReference type="ARBA" id="ARBA00000085"/>
    </source>
</evidence>